<dbReference type="KEGG" id="ere:EUBREC_1341"/>
<evidence type="ECO:0000313" key="3">
    <source>
        <dbReference type="Proteomes" id="UP000001477"/>
    </source>
</evidence>
<reference evidence="2 3" key="1">
    <citation type="journal article" date="2009" name="Proc. Natl. Acad. Sci. U.S.A.">
        <title>Characterizing a model human gut microbiota composed of members of its two dominant bacterial phyla.</title>
        <authorList>
            <person name="Mahowald M.A."/>
            <person name="Rey F.E."/>
            <person name="Seedorf H."/>
            <person name="Turnbaugh P.J."/>
            <person name="Fulton R.S."/>
            <person name="Wollam A."/>
            <person name="Shah N."/>
            <person name="Wang C."/>
            <person name="Magrini V."/>
            <person name="Wilson R.K."/>
            <person name="Cantarel B.L."/>
            <person name="Coutinho P.M."/>
            <person name="Henrissat B."/>
            <person name="Crock L.W."/>
            <person name="Russell A."/>
            <person name="Verberkmoes N.C."/>
            <person name="Hettich R.L."/>
            <person name="Gordon J.I."/>
        </authorList>
    </citation>
    <scope>NUCLEOTIDE SEQUENCE [LARGE SCALE GENOMIC DNA]</scope>
    <source>
        <strain evidence="3">ATCC 33656 / DSM 3377 / JCM 17463 / KCTC 5835 / LMG 30912 / VPI 0990</strain>
    </source>
</reference>
<keyword evidence="1" id="KW-1133">Transmembrane helix</keyword>
<dbReference type="EMBL" id="CP001107">
    <property type="protein sequence ID" value="ACR75101.1"/>
    <property type="molecule type" value="Genomic_DNA"/>
</dbReference>
<evidence type="ECO:0000256" key="1">
    <source>
        <dbReference type="SAM" id="Phobius"/>
    </source>
</evidence>
<dbReference type="AlphaFoldDB" id="C4Z884"/>
<keyword evidence="1" id="KW-0812">Transmembrane</keyword>
<dbReference type="HOGENOM" id="CLU_2179912_0_0_9"/>
<dbReference type="Proteomes" id="UP000001477">
    <property type="component" value="Chromosome"/>
</dbReference>
<name>C4Z884_AGARV</name>
<accession>C4Z884</accession>
<feature type="transmembrane region" description="Helical" evidence="1">
    <location>
        <begin position="36"/>
        <end position="60"/>
    </location>
</feature>
<evidence type="ECO:0000313" key="2">
    <source>
        <dbReference type="EMBL" id="ACR75101.1"/>
    </source>
</evidence>
<organism evidence="2 3">
    <name type="scientific">Agathobacter rectalis (strain ATCC 33656 / DSM 3377 / JCM 17463 / KCTC 5835 / VPI 0990)</name>
    <name type="common">Eubacterium rectale</name>
    <dbReference type="NCBI Taxonomy" id="515619"/>
    <lineage>
        <taxon>Bacteria</taxon>
        <taxon>Bacillati</taxon>
        <taxon>Bacillota</taxon>
        <taxon>Clostridia</taxon>
        <taxon>Lachnospirales</taxon>
        <taxon>Lachnospiraceae</taxon>
        <taxon>Agathobacter</taxon>
    </lineage>
</organism>
<gene>
    <name evidence="2" type="ordered locus">EUBREC_1341</name>
</gene>
<dbReference type="PaxDb" id="515619-EUBREC_1341"/>
<protein>
    <submittedName>
        <fullName evidence="2">Uncharacterized protein</fullName>
    </submittedName>
</protein>
<proteinExistence type="predicted"/>
<sequence length="109" mass="12839">MGIKNGEFNKAQLITLEFYSAFVCRCFFVHGKFHVFFHAVFFAIKIIIVRTVSGISNLIFRIMTICAIEFFHQWYKALDLCQYIGHKKYIPDQKYRSILRFLMVISADA</sequence>
<keyword evidence="1" id="KW-0472">Membrane</keyword>